<dbReference type="Gene3D" id="1.25.10.10">
    <property type="entry name" value="Leucine-rich Repeat Variant"/>
    <property type="match status" value="1"/>
</dbReference>
<comment type="function">
    <text evidence="12 13">The coatomer is a cytosolic protein complex that binds to dilysine motifs and reversibly associates with Golgi non-clathrin-coated vesicles, which further mediate biosynthetic protein transport from the ER, via the Golgi up to the trans Golgi network. Coatomer complex is required for budding from Golgi membranes, and is essential for the retrograde Golgi-to-ER transport of dilysine-tagged proteins.</text>
</comment>
<dbReference type="WBParaSite" id="TMUE_0000001607.3">
    <property type="protein sequence ID" value="TMUE_0000001607.3"/>
    <property type="gene ID" value="WBGene00297495"/>
</dbReference>
<keyword evidence="10 13" id="KW-0472">Membrane</keyword>
<feature type="domain" description="Clathrin/coatomer adaptor adaptin-like N-terminal" evidence="14">
    <location>
        <begin position="22"/>
        <end position="537"/>
    </location>
</feature>
<feature type="domain" description="Coatomer gamma subunit appendage Ig-like subdomain" evidence="15">
    <location>
        <begin position="614"/>
        <end position="755"/>
    </location>
</feature>
<dbReference type="InterPro" id="IPR017106">
    <property type="entry name" value="Coatomer_gsu"/>
</dbReference>
<dbReference type="GO" id="GO:0005198">
    <property type="term" value="F:structural molecule activity"/>
    <property type="evidence" value="ECO:0007669"/>
    <property type="project" value="InterPro"/>
</dbReference>
<comment type="subunit">
    <text evidence="3">Oligomeric complex that consists of at least the alpha, beta, beta', gamma, delta, epsilon and zeta subunits.</text>
</comment>
<dbReference type="Proteomes" id="UP000046395">
    <property type="component" value="Unassembled WGS sequence"/>
</dbReference>
<dbReference type="InterPro" id="IPR037067">
    <property type="entry name" value="Coatomer_gsu_app_sf"/>
</dbReference>
<accession>A0A5S6Q3T4</accession>
<dbReference type="FunFam" id="2.60.40.1480:FF:000001">
    <property type="entry name" value="Coatomer subunit gamma"/>
    <property type="match status" value="1"/>
</dbReference>
<dbReference type="FunFam" id="1.25.10.10:FF:000382">
    <property type="entry name" value="Coatomer subunit gamma"/>
    <property type="match status" value="1"/>
</dbReference>
<dbReference type="InterPro" id="IPR032154">
    <property type="entry name" value="Coatomer_g_Cpla"/>
</dbReference>
<keyword evidence="7 13" id="KW-0931">ER-Golgi transport</keyword>
<evidence type="ECO:0000256" key="1">
    <source>
        <dbReference type="ARBA" id="ARBA00004255"/>
    </source>
</evidence>
<feature type="domain" description="Coatomer subunit gamma C-terminal" evidence="16">
    <location>
        <begin position="760"/>
        <end position="872"/>
    </location>
</feature>
<evidence type="ECO:0000313" key="18">
    <source>
        <dbReference type="WBParaSite" id="TMUE_0000001607.1"/>
    </source>
</evidence>
<keyword evidence="9 13" id="KW-0333">Golgi apparatus</keyword>
<dbReference type="SUPFAM" id="SSF48371">
    <property type="entry name" value="ARM repeat"/>
    <property type="match status" value="1"/>
</dbReference>
<keyword evidence="11 13" id="KW-0968">Cytoplasmic vesicle</keyword>
<evidence type="ECO:0000256" key="13">
    <source>
        <dbReference type="PIRNR" id="PIRNR037093"/>
    </source>
</evidence>
<dbReference type="SUPFAM" id="SSF55711">
    <property type="entry name" value="Subdomain of clathrin and coatomer appendage domain"/>
    <property type="match status" value="1"/>
</dbReference>
<dbReference type="WBParaSite" id="TMUE_0000001607.2">
    <property type="protein sequence ID" value="TMUE_0000001607.2"/>
    <property type="gene ID" value="WBGene00297495"/>
</dbReference>
<evidence type="ECO:0000256" key="3">
    <source>
        <dbReference type="ARBA" id="ARBA00011775"/>
    </source>
</evidence>
<reference evidence="17" key="2">
    <citation type="submission" date="2014-03" db="EMBL/GenBank/DDBJ databases">
        <title>The whipworm genome and dual-species transcriptomics of an intimate host-pathogen interaction.</title>
        <authorList>
            <person name="Foth B.J."/>
            <person name="Tsai I.J."/>
            <person name="Reid A.J."/>
            <person name="Bancroft A.J."/>
            <person name="Nichol S."/>
            <person name="Tracey A."/>
            <person name="Holroyd N."/>
            <person name="Cotton J.A."/>
            <person name="Stanley E.J."/>
            <person name="Zarowiecki M."/>
            <person name="Liu J.Z."/>
            <person name="Huckvale T."/>
            <person name="Cooper P.J."/>
            <person name="Grencis R.K."/>
            <person name="Berriman M."/>
        </authorList>
    </citation>
    <scope>NUCLEOTIDE SEQUENCE [LARGE SCALE GENOMIC DNA]</scope>
    <source>
        <strain evidence="17">Edinburgh</strain>
    </source>
</reference>
<dbReference type="InterPro" id="IPR012295">
    <property type="entry name" value="TBP_dom_sf"/>
</dbReference>
<dbReference type="GO" id="GO:0005793">
    <property type="term" value="C:endoplasmic reticulum-Golgi intermediate compartment"/>
    <property type="evidence" value="ECO:0007669"/>
    <property type="project" value="TreeGrafter"/>
</dbReference>
<dbReference type="GO" id="GO:0009306">
    <property type="term" value="P:protein secretion"/>
    <property type="evidence" value="ECO:0007669"/>
    <property type="project" value="TreeGrafter"/>
</dbReference>
<protein>
    <recommendedName>
        <fullName evidence="13">Coatomer subunit gamma</fullName>
    </recommendedName>
</protein>
<dbReference type="InterPro" id="IPR013040">
    <property type="entry name" value="Coatomer_gsu_app_Ig-like_dom"/>
</dbReference>
<dbReference type="AlphaFoldDB" id="A0A5S6Q3T4"/>
<dbReference type="GO" id="GO:0006888">
    <property type="term" value="P:endoplasmic reticulum to Golgi vesicle-mediated transport"/>
    <property type="evidence" value="ECO:0007669"/>
    <property type="project" value="TreeGrafter"/>
</dbReference>
<evidence type="ECO:0000259" key="14">
    <source>
        <dbReference type="Pfam" id="PF01602"/>
    </source>
</evidence>
<keyword evidence="4 13" id="KW-0813">Transport</keyword>
<dbReference type="InterPro" id="IPR002553">
    <property type="entry name" value="Clathrin/coatomer_adapt-like_N"/>
</dbReference>
<dbReference type="Gene3D" id="3.30.310.10">
    <property type="entry name" value="TATA-Binding Protein"/>
    <property type="match status" value="1"/>
</dbReference>
<proteinExistence type="inferred from homology"/>
<evidence type="ECO:0000256" key="11">
    <source>
        <dbReference type="ARBA" id="ARBA00023329"/>
    </source>
</evidence>
<dbReference type="GO" id="GO:0006886">
    <property type="term" value="P:intracellular protein transport"/>
    <property type="evidence" value="ECO:0007669"/>
    <property type="project" value="InterPro"/>
</dbReference>
<dbReference type="Pfam" id="PF08752">
    <property type="entry name" value="COP-gamma_platf"/>
    <property type="match status" value="1"/>
</dbReference>
<dbReference type="PIRSF" id="PIRSF037093">
    <property type="entry name" value="Coatomer_gamma_subunit"/>
    <property type="match status" value="1"/>
</dbReference>
<organism evidence="17 18">
    <name type="scientific">Trichuris muris</name>
    <name type="common">Mouse whipworm</name>
    <dbReference type="NCBI Taxonomy" id="70415"/>
    <lineage>
        <taxon>Eukaryota</taxon>
        <taxon>Metazoa</taxon>
        <taxon>Ecdysozoa</taxon>
        <taxon>Nematoda</taxon>
        <taxon>Enoplea</taxon>
        <taxon>Dorylaimia</taxon>
        <taxon>Trichinellida</taxon>
        <taxon>Trichuridae</taxon>
        <taxon>Trichuris</taxon>
    </lineage>
</organism>
<dbReference type="InterPro" id="IPR016024">
    <property type="entry name" value="ARM-type_fold"/>
</dbReference>
<evidence type="ECO:0000259" key="15">
    <source>
        <dbReference type="Pfam" id="PF08752"/>
    </source>
</evidence>
<evidence type="ECO:0000256" key="8">
    <source>
        <dbReference type="ARBA" id="ARBA00022927"/>
    </source>
</evidence>
<name>A0A5S6Q3T4_TRIMR</name>
<evidence type="ECO:0000256" key="7">
    <source>
        <dbReference type="ARBA" id="ARBA00022892"/>
    </source>
</evidence>
<dbReference type="InterPro" id="IPR013041">
    <property type="entry name" value="Clathrin_app_Ig-like_sf"/>
</dbReference>
<evidence type="ECO:0000256" key="5">
    <source>
        <dbReference type="ARBA" id="ARBA00022490"/>
    </source>
</evidence>
<dbReference type="FunFam" id="1.25.10.10:FF:000071">
    <property type="entry name" value="Coatomer subunit gamma"/>
    <property type="match status" value="1"/>
</dbReference>
<reference evidence="17" key="1">
    <citation type="submission" date="2013-11" db="EMBL/GenBank/DDBJ databases">
        <authorList>
            <person name="Aslett M."/>
        </authorList>
    </citation>
    <scope>NUCLEOTIDE SEQUENCE [LARGE SCALE GENOMIC DNA]</scope>
    <source>
        <strain evidence="17">Edinburgh</strain>
    </source>
</reference>
<dbReference type="GO" id="GO:0006891">
    <property type="term" value="P:intra-Golgi vesicle-mediated transport"/>
    <property type="evidence" value="ECO:0007669"/>
    <property type="project" value="TreeGrafter"/>
</dbReference>
<dbReference type="Gene3D" id="2.60.40.1480">
    <property type="entry name" value="Coatomer, gamma subunit, appendage domain"/>
    <property type="match status" value="1"/>
</dbReference>
<keyword evidence="6" id="KW-0677">Repeat</keyword>
<dbReference type="SUPFAM" id="SSF49348">
    <property type="entry name" value="Clathrin adaptor appendage domain"/>
    <property type="match status" value="1"/>
</dbReference>
<evidence type="ECO:0000256" key="12">
    <source>
        <dbReference type="ARBA" id="ARBA00025536"/>
    </source>
</evidence>
<sequence>MKREKKDEESIATSNPYVNCDKTTVLQEARQFNETAINARQCTTILSKFLYLLGQGEKLSRKEATDAFFSITKLWQSNDVTLRRLVYLAVKELALLADDVIIVTSSLTKDMTGKENIYRAAAIRALCRITDASMLQAIERYMKQAIVDRVPAVASAALVSSLHLLKKNSDCIRRWANEIQEAVNSDNPMIQYHGLVLFYEIRKHDRLAVIKLAQKYCKHGLRSPLATCYLIRLSVKLIEEDAGGRDTGVLLDFIDSCLRNKSETVIYEAASALVRLPNITSKELASAVSVLQLFCSSSKAVLRFAAVRTLSTVAGSYPAAVAACNVDLEQLISDQNRSVATLAITTLLKTGAESSVDHLMKQIGTFVSEISDEFKVVVIEAIRSLFMRYPKKSSVLLSFLSTMLRDEGCFVYKEALVDTIIAIIEQNEETKEPGLAYLCEFIEDCEHVALATRILHLLGCEGPRCRNPRKYIRFIFNRVLLEAAPVRAAAVTALAKFGASCKVLRSDIITLLQRCLIDSDDEVRDRATCYRALLCTADEDLMHKQIVDGLDICVDALVQSLEEYLLEPKEMAFDLKAVPQRPLIGAADTMEKPGLAKAPNVAKVDAQKTTDELYAEQLKDIEEFSPLGEIFKSSSPVLLTDADMEIRVSSVQHMFSSYVVFQFDCQNTLSDQILDNVQVLMKALGPGWQPPLAQIACNRILSNDSGIAYVAFALPLDPTQVASSFSCVLNYTLKEGENGSSDGYEDSFELENVEVCLCNQMLPVQKFDFASFWDSLSSAVELEGTYALSNVNTVQEAVDQLIEYVGLAACERSGKVAQGKASHMLFLAGVFRNGSEVAVTAKLVKGADGCVNLHLTVRSPDEVTADMVVNAIG</sequence>
<dbReference type="InterPro" id="IPR009028">
    <property type="entry name" value="Coatomer/calthrin_app_sub_C"/>
</dbReference>
<dbReference type="FunFam" id="3.30.310.10:FF:000011">
    <property type="entry name" value="Coatomer subunit gamma"/>
    <property type="match status" value="1"/>
</dbReference>
<evidence type="ECO:0000259" key="16">
    <source>
        <dbReference type="Pfam" id="PF16381"/>
    </source>
</evidence>
<keyword evidence="5 13" id="KW-0963">Cytoplasm</keyword>
<dbReference type="PANTHER" id="PTHR10261:SF0">
    <property type="entry name" value="COATOMER SUBUNIT GAMMA-2"/>
    <property type="match status" value="1"/>
</dbReference>
<dbReference type="STRING" id="70415.A0A5S6Q3T4"/>
<evidence type="ECO:0000256" key="9">
    <source>
        <dbReference type="ARBA" id="ARBA00023034"/>
    </source>
</evidence>
<dbReference type="Pfam" id="PF16381">
    <property type="entry name" value="Coatomer_g_Cpla"/>
    <property type="match status" value="1"/>
</dbReference>
<evidence type="ECO:0000256" key="4">
    <source>
        <dbReference type="ARBA" id="ARBA00022448"/>
    </source>
</evidence>
<dbReference type="InterPro" id="IPR011989">
    <property type="entry name" value="ARM-like"/>
</dbReference>
<dbReference type="GO" id="GO:0072384">
    <property type="term" value="P:organelle transport along microtubule"/>
    <property type="evidence" value="ECO:0007669"/>
    <property type="project" value="TreeGrafter"/>
</dbReference>
<keyword evidence="8 13" id="KW-0653">Protein transport</keyword>
<keyword evidence="17" id="KW-1185">Reference proteome</keyword>
<evidence type="ECO:0000313" key="17">
    <source>
        <dbReference type="Proteomes" id="UP000046395"/>
    </source>
</evidence>
<evidence type="ECO:0000256" key="2">
    <source>
        <dbReference type="ARBA" id="ARBA00010720"/>
    </source>
</evidence>
<comment type="similarity">
    <text evidence="2 13">Belongs to the COPG family.</text>
</comment>
<dbReference type="GO" id="GO:0005783">
    <property type="term" value="C:endoplasmic reticulum"/>
    <property type="evidence" value="ECO:0007669"/>
    <property type="project" value="TreeGrafter"/>
</dbReference>
<dbReference type="Pfam" id="PF01602">
    <property type="entry name" value="Adaptin_N"/>
    <property type="match status" value="1"/>
</dbReference>
<dbReference type="GO" id="GO:0030126">
    <property type="term" value="C:COPI vesicle coat"/>
    <property type="evidence" value="ECO:0007669"/>
    <property type="project" value="InterPro"/>
</dbReference>
<evidence type="ECO:0000256" key="6">
    <source>
        <dbReference type="ARBA" id="ARBA00022737"/>
    </source>
</evidence>
<dbReference type="WBParaSite" id="TMUE_0000001607.1">
    <property type="protein sequence ID" value="TMUE_0000001607.1"/>
    <property type="gene ID" value="WBGene00297495"/>
</dbReference>
<dbReference type="GO" id="GO:0000139">
    <property type="term" value="C:Golgi membrane"/>
    <property type="evidence" value="ECO:0007669"/>
    <property type="project" value="UniProtKB-SubCell"/>
</dbReference>
<evidence type="ECO:0000256" key="10">
    <source>
        <dbReference type="ARBA" id="ARBA00023136"/>
    </source>
</evidence>
<comment type="subcellular location">
    <subcellularLocation>
        <location evidence="13">Cytoplasm</location>
    </subcellularLocation>
    <subcellularLocation>
        <location evidence="1 13">Golgi apparatus membrane</location>
        <topology evidence="1 13">Peripheral membrane protein</topology>
        <orientation evidence="1 13">Cytoplasmic side</orientation>
    </subcellularLocation>
    <subcellularLocation>
        <location evidence="13">Cytoplasmic vesicle</location>
        <location evidence="13">COPI-coated vesicle membrane</location>
        <topology evidence="13">Peripheral membrane protein</topology>
        <orientation evidence="13">Cytoplasmic side</orientation>
    </subcellularLocation>
</comment>
<reference evidence="18" key="3">
    <citation type="submission" date="2019-12" db="UniProtKB">
        <authorList>
            <consortium name="WormBaseParasite"/>
        </authorList>
    </citation>
    <scope>IDENTIFICATION</scope>
</reference>
<dbReference type="PANTHER" id="PTHR10261">
    <property type="entry name" value="COATOMER SUBUNIT GAMMA"/>
    <property type="match status" value="1"/>
</dbReference>